<proteinExistence type="predicted"/>
<evidence type="ECO:0000313" key="1">
    <source>
        <dbReference type="EMBL" id="RRT82188.1"/>
    </source>
</evidence>
<accession>A0A427B0Z1</accession>
<name>A0A427B0Z1_ENSVE</name>
<evidence type="ECO:0000313" key="2">
    <source>
        <dbReference type="Proteomes" id="UP000287651"/>
    </source>
</evidence>
<organism evidence="1 2">
    <name type="scientific">Ensete ventricosum</name>
    <name type="common">Abyssinian banana</name>
    <name type="synonym">Musa ensete</name>
    <dbReference type="NCBI Taxonomy" id="4639"/>
    <lineage>
        <taxon>Eukaryota</taxon>
        <taxon>Viridiplantae</taxon>
        <taxon>Streptophyta</taxon>
        <taxon>Embryophyta</taxon>
        <taxon>Tracheophyta</taxon>
        <taxon>Spermatophyta</taxon>
        <taxon>Magnoliopsida</taxon>
        <taxon>Liliopsida</taxon>
        <taxon>Zingiberales</taxon>
        <taxon>Musaceae</taxon>
        <taxon>Ensete</taxon>
    </lineage>
</organism>
<reference evidence="1 2" key="1">
    <citation type="journal article" date="2014" name="Agronomy (Basel)">
        <title>A Draft Genome Sequence for Ensete ventricosum, the Drought-Tolerant Tree Against Hunger.</title>
        <authorList>
            <person name="Harrison J."/>
            <person name="Moore K.A."/>
            <person name="Paszkiewicz K."/>
            <person name="Jones T."/>
            <person name="Grant M."/>
            <person name="Ambacheew D."/>
            <person name="Muzemil S."/>
            <person name="Studholme D.J."/>
        </authorList>
    </citation>
    <scope>NUCLEOTIDE SEQUENCE [LARGE SCALE GENOMIC DNA]</scope>
</reference>
<dbReference type="AlphaFoldDB" id="A0A427B0Z1"/>
<protein>
    <submittedName>
        <fullName evidence="1">Uncharacterized protein</fullName>
    </submittedName>
</protein>
<dbReference type="Proteomes" id="UP000287651">
    <property type="component" value="Unassembled WGS sequence"/>
</dbReference>
<gene>
    <name evidence="1" type="ORF">B296_00010881</name>
</gene>
<comment type="caution">
    <text evidence="1">The sequence shown here is derived from an EMBL/GenBank/DDBJ whole genome shotgun (WGS) entry which is preliminary data.</text>
</comment>
<dbReference type="EMBL" id="AMZH03000746">
    <property type="protein sequence ID" value="RRT82188.1"/>
    <property type="molecule type" value="Genomic_DNA"/>
</dbReference>
<sequence>MRPLAIWAMQWALSPPKAILEAPKINMMDRVLISALNMRMVQDTGVRKIPPKTSCFEVLALKCHPEKLDFPINISPSIEMPPLDGVQCITTQNQRSHSHAL</sequence>